<comment type="caution">
    <text evidence="1">The sequence shown here is derived from an EMBL/GenBank/DDBJ whole genome shotgun (WGS) entry which is preliminary data.</text>
</comment>
<evidence type="ECO:0000313" key="2">
    <source>
        <dbReference type="Proteomes" id="UP001165101"/>
    </source>
</evidence>
<dbReference type="Proteomes" id="UP001165101">
    <property type="component" value="Unassembled WGS sequence"/>
</dbReference>
<organism evidence="1 2">
    <name type="scientific">Candida boidinii</name>
    <name type="common">Yeast</name>
    <dbReference type="NCBI Taxonomy" id="5477"/>
    <lineage>
        <taxon>Eukaryota</taxon>
        <taxon>Fungi</taxon>
        <taxon>Dikarya</taxon>
        <taxon>Ascomycota</taxon>
        <taxon>Saccharomycotina</taxon>
        <taxon>Pichiomycetes</taxon>
        <taxon>Pichiales</taxon>
        <taxon>Pichiaceae</taxon>
        <taxon>Ogataea</taxon>
        <taxon>Ogataea/Candida clade</taxon>
    </lineage>
</organism>
<gene>
    <name evidence="1" type="ORF">Cboi01_000067300</name>
</gene>
<keyword evidence="2" id="KW-1185">Reference proteome</keyword>
<name>A0ACB5TGU4_CANBO</name>
<dbReference type="EMBL" id="BSXV01000198">
    <property type="protein sequence ID" value="GME88015.1"/>
    <property type="molecule type" value="Genomic_DNA"/>
</dbReference>
<accession>A0ACB5TGU4</accession>
<proteinExistence type="predicted"/>
<reference evidence="1" key="1">
    <citation type="submission" date="2023-04" db="EMBL/GenBank/DDBJ databases">
        <title>Candida boidinii NBRC 1967.</title>
        <authorList>
            <person name="Ichikawa N."/>
            <person name="Sato H."/>
            <person name="Tonouchi N."/>
        </authorList>
    </citation>
    <scope>NUCLEOTIDE SEQUENCE</scope>
    <source>
        <strain evidence="1">NBRC 1967</strain>
    </source>
</reference>
<sequence>MTDILETNTNGNTDTTILSIPEDDTVNAWNDDNNNDHIDNILNPKKITQEKDQDQGSDADETAHDSIDTRIHDDQIEDDLDDDDDNDDGDDSDDGFGDFNEADDDFEFQKQVLEMQIPETINDYTHDYNSSLNDLFNSIISKTQTQPLSKLENSTNINEFELNERCENIYSRLIEDPMNVQFINWKKSIIRKQLYLTLNIPIDITELSTSSTDSAKKQQQQQQQDTTDIHNIYDASNLSIQSIHSYLIQSIPQFDKLNINDKEFNEIINRTTNKINEFNKSLQSISFFQKLDINMNHDQTLESNKLKTEIDKMIDIKSELLKILSCWDNKINISKKDNDIFSAYVSNLVENTQKLRRSNTAKKIKKRR</sequence>
<protein>
    <submittedName>
        <fullName evidence="1">Unnamed protein product</fullName>
    </submittedName>
</protein>
<evidence type="ECO:0000313" key="1">
    <source>
        <dbReference type="EMBL" id="GME88015.1"/>
    </source>
</evidence>